<dbReference type="CDD" id="cd02440">
    <property type="entry name" value="AdoMet_MTases"/>
    <property type="match status" value="1"/>
</dbReference>
<feature type="domain" description="Methyltransferase regulatory" evidence="1">
    <location>
        <begin position="218"/>
        <end position="297"/>
    </location>
</feature>
<dbReference type="Gene3D" id="3.40.50.150">
    <property type="entry name" value="Vaccinia Virus protein VP39"/>
    <property type="match status" value="1"/>
</dbReference>
<dbReference type="PANTHER" id="PTHR45128:SF1">
    <property type="entry name" value="S-ADENOSYLMETHIONINE-DEPENDENT METHYLTRANSFERASE RV2258C"/>
    <property type="match status" value="1"/>
</dbReference>
<dbReference type="Proteomes" id="UP000248597">
    <property type="component" value="Unassembled WGS sequence"/>
</dbReference>
<evidence type="ECO:0000259" key="2">
    <source>
        <dbReference type="Pfam" id="PF13649"/>
    </source>
</evidence>
<dbReference type="InterPro" id="IPR018773">
    <property type="entry name" value="MeTrfase_reg_dom_prd"/>
</dbReference>
<keyword evidence="3" id="KW-0489">Methyltransferase</keyword>
<dbReference type="EMBL" id="QFPJ01000040">
    <property type="protein sequence ID" value="PZQ20970.1"/>
    <property type="molecule type" value="Genomic_DNA"/>
</dbReference>
<dbReference type="GO" id="GO:0032259">
    <property type="term" value="P:methylation"/>
    <property type="evidence" value="ECO:0007669"/>
    <property type="project" value="UniProtKB-KW"/>
</dbReference>
<dbReference type="Pfam" id="PF10119">
    <property type="entry name" value="MethyTransf_Reg"/>
    <property type="match status" value="1"/>
</dbReference>
<name>A0A2W5N4E2_SPHMC</name>
<dbReference type="AlphaFoldDB" id="A0A2W5N4E2"/>
<evidence type="ECO:0000313" key="3">
    <source>
        <dbReference type="EMBL" id="PZQ20970.1"/>
    </source>
</evidence>
<dbReference type="Pfam" id="PF13649">
    <property type="entry name" value="Methyltransf_25"/>
    <property type="match status" value="1"/>
</dbReference>
<dbReference type="InterPro" id="IPR053173">
    <property type="entry name" value="SAM-binding_MTase"/>
</dbReference>
<dbReference type="GO" id="GO:0008168">
    <property type="term" value="F:methyltransferase activity"/>
    <property type="evidence" value="ECO:0007669"/>
    <property type="project" value="UniProtKB-KW"/>
</dbReference>
<keyword evidence="3" id="KW-0808">Transferase</keyword>
<protein>
    <submittedName>
        <fullName evidence="3">SAM-dependent methyltransferase</fullName>
    </submittedName>
</protein>
<organism evidence="3 4">
    <name type="scientific">Sphingopyxis macrogoltabida</name>
    <name type="common">Sphingomonas macrogoltabidus</name>
    <dbReference type="NCBI Taxonomy" id="33050"/>
    <lineage>
        <taxon>Bacteria</taxon>
        <taxon>Pseudomonadati</taxon>
        <taxon>Pseudomonadota</taxon>
        <taxon>Alphaproteobacteria</taxon>
        <taxon>Sphingomonadales</taxon>
        <taxon>Sphingomonadaceae</taxon>
        <taxon>Sphingopyxis</taxon>
    </lineage>
</organism>
<comment type="caution">
    <text evidence="3">The sequence shown here is derived from an EMBL/GenBank/DDBJ whole genome shotgun (WGS) entry which is preliminary data.</text>
</comment>
<evidence type="ECO:0000313" key="4">
    <source>
        <dbReference type="Proteomes" id="UP000248597"/>
    </source>
</evidence>
<dbReference type="PANTHER" id="PTHR45128">
    <property type="entry name" value="METHYLTRANSFERASE TYPE 11"/>
    <property type="match status" value="1"/>
</dbReference>
<feature type="domain" description="Methyltransferase" evidence="2">
    <location>
        <begin position="49"/>
        <end position="145"/>
    </location>
</feature>
<gene>
    <name evidence="3" type="ORF">DI569_13640</name>
</gene>
<dbReference type="SUPFAM" id="SSF53335">
    <property type="entry name" value="S-adenosyl-L-methionine-dependent methyltransferases"/>
    <property type="match status" value="1"/>
</dbReference>
<proteinExistence type="predicted"/>
<accession>A0A2W5N4E2</accession>
<reference evidence="3 4" key="1">
    <citation type="submission" date="2017-08" db="EMBL/GenBank/DDBJ databases">
        <title>Infants hospitalized years apart are colonized by the same room-sourced microbial strains.</title>
        <authorList>
            <person name="Brooks B."/>
            <person name="Olm M.R."/>
            <person name="Firek B.A."/>
            <person name="Baker R."/>
            <person name="Thomas B.C."/>
            <person name="Morowitz M.J."/>
            <person name="Banfield J.F."/>
        </authorList>
    </citation>
    <scope>NUCLEOTIDE SEQUENCE [LARGE SCALE GENOMIC DNA]</scope>
    <source>
        <strain evidence="3">S2_005_003_R2_47</strain>
    </source>
</reference>
<dbReference type="InterPro" id="IPR041698">
    <property type="entry name" value="Methyltransf_25"/>
</dbReference>
<dbReference type="InterPro" id="IPR029063">
    <property type="entry name" value="SAM-dependent_MTases_sf"/>
</dbReference>
<sequence length="432" mass="46754">MMSWTDGYIADVSYPAFFYKEMQPVWLSTVAQFGGFAAPIAEDPFALCELGCGAGINLLVAAACHPHAQFVGVDFNGEPLRVARAAAAACGIANIAFVEADFASFAQQNSRMYDFMTCHGTWSWIAPSHRAALADCVSQYLKPGGLFYLHYMCHPGSTDLLPLQHLLNLCAHHMPGPSPRKAQTGMKLLQQMADLGLFADKPAMARHLANMRQRDPADLAHEFLTDHWQPDHSVDVHQHMGDAGLTFIGSADVFNNLDISLSIPGNFQPLVRRTAVPALAETLKDMARGAHQRMDLFQKSPVASCRDTVARTLAGMTFRLLPGAPQPGPVEFSTPIGPIAGPEAIFAPLLERLAAGSARGAELLRLAPFSGDATALLQSLQLLMMQEMAHPAKPSSDGRGDRARALSHWFDRSRIAIAVIDDCATAVRTRTA</sequence>
<evidence type="ECO:0000259" key="1">
    <source>
        <dbReference type="Pfam" id="PF10119"/>
    </source>
</evidence>